<dbReference type="InterPro" id="IPR002575">
    <property type="entry name" value="Aminoglycoside_PTrfase"/>
</dbReference>
<keyword evidence="2" id="KW-0808">Transferase</keyword>
<dbReference type="Pfam" id="PF01636">
    <property type="entry name" value="APH"/>
    <property type="match status" value="1"/>
</dbReference>
<sequence>MQDTIPVRQGEEVDKNILEKFIKEQLPFLDSSPLEVRQFGAGHSNLTYELKIGDWEGVLRRPPLGPVAPKAHDMEREYRILKALYDKFDVAPKPILLGDDSILGAPFFIMERRHGVVLDTEWPEDVKDKASLGKSVSETMVDQLVKLHSIDYSGTALEEMGKPDGFMERQVHGWIKRFDRALTDDVKNGNRVKQWLMKHIPSSTDATVIHYDYKLNNAMFAEDDYSKMVGLFDWEMTTIGDPMADLAVAMTYWIEADDPEELKRGLGKPPLTVEDGFYSREEFIQRYAEKSGRDVQHMDFYLTFAYFKLAGIVQQIYYRYKNGQTNDQRFAYMNHFVNHLLDAAEQTARI</sequence>
<dbReference type="Proteomes" id="UP000468638">
    <property type="component" value="Unassembled WGS sequence"/>
</dbReference>
<dbReference type="RefSeq" id="WP_160909201.1">
    <property type="nucleotide sequence ID" value="NZ_WMEQ01000002.1"/>
</dbReference>
<dbReference type="Gene3D" id="3.30.200.20">
    <property type="entry name" value="Phosphorylase Kinase, domain 1"/>
    <property type="match status" value="1"/>
</dbReference>
<dbReference type="GO" id="GO:0016740">
    <property type="term" value="F:transferase activity"/>
    <property type="evidence" value="ECO:0007669"/>
    <property type="project" value="UniProtKB-KW"/>
</dbReference>
<dbReference type="SUPFAM" id="SSF56112">
    <property type="entry name" value="Protein kinase-like (PK-like)"/>
    <property type="match status" value="1"/>
</dbReference>
<dbReference type="CDD" id="cd05154">
    <property type="entry name" value="ACAD10_11_N-like"/>
    <property type="match status" value="1"/>
</dbReference>
<gene>
    <name evidence="2" type="ORF">GLW05_03355</name>
</gene>
<comment type="caution">
    <text evidence="2">The sequence shown here is derived from an EMBL/GenBank/DDBJ whole genome shotgun (WGS) entry which is preliminary data.</text>
</comment>
<dbReference type="OrthoDB" id="3806873at2"/>
<dbReference type="InterPro" id="IPR011009">
    <property type="entry name" value="Kinase-like_dom_sf"/>
</dbReference>
<accession>A0A6I4ZV77</accession>
<evidence type="ECO:0000259" key="1">
    <source>
        <dbReference type="Pfam" id="PF01636"/>
    </source>
</evidence>
<proteinExistence type="predicted"/>
<feature type="domain" description="Aminoglycoside phosphotransferase" evidence="1">
    <location>
        <begin position="35"/>
        <end position="264"/>
    </location>
</feature>
<dbReference type="PANTHER" id="PTHR47829:SF1">
    <property type="entry name" value="HAD FAMILY PHOSPHATASE"/>
    <property type="match status" value="1"/>
</dbReference>
<organism evidence="2 3">
    <name type="scientific">Pontibacillus yanchengensis</name>
    <dbReference type="NCBI Taxonomy" id="462910"/>
    <lineage>
        <taxon>Bacteria</taxon>
        <taxon>Bacillati</taxon>
        <taxon>Bacillota</taxon>
        <taxon>Bacilli</taxon>
        <taxon>Bacillales</taxon>
        <taxon>Bacillaceae</taxon>
        <taxon>Pontibacillus</taxon>
    </lineage>
</organism>
<name>A0A6I4ZV77_9BACI</name>
<dbReference type="Gene3D" id="3.90.1200.10">
    <property type="match status" value="1"/>
</dbReference>
<reference evidence="2 3" key="1">
    <citation type="submission" date="2019-11" db="EMBL/GenBank/DDBJ databases">
        <title>Genome sequences of 17 halophilic strains isolated from different environments.</title>
        <authorList>
            <person name="Furrow R.E."/>
        </authorList>
    </citation>
    <scope>NUCLEOTIDE SEQUENCE [LARGE SCALE GENOMIC DNA]</scope>
    <source>
        <strain evidence="2 3">22514_16_FS</strain>
    </source>
</reference>
<evidence type="ECO:0000313" key="3">
    <source>
        <dbReference type="Proteomes" id="UP000468638"/>
    </source>
</evidence>
<dbReference type="AlphaFoldDB" id="A0A6I4ZV77"/>
<evidence type="ECO:0000313" key="2">
    <source>
        <dbReference type="EMBL" id="MYL32626.1"/>
    </source>
</evidence>
<dbReference type="InterPro" id="IPR041726">
    <property type="entry name" value="ACAD10_11_N"/>
</dbReference>
<protein>
    <submittedName>
        <fullName evidence="2">Phosphotransferase</fullName>
    </submittedName>
</protein>
<dbReference type="PANTHER" id="PTHR47829">
    <property type="entry name" value="HYDROLASE, PUTATIVE (AFU_ORTHOLOGUE AFUA_1G12880)-RELATED"/>
    <property type="match status" value="1"/>
</dbReference>
<dbReference type="InterPro" id="IPR052898">
    <property type="entry name" value="ACAD10-like"/>
</dbReference>
<dbReference type="EMBL" id="WMEQ01000002">
    <property type="protein sequence ID" value="MYL32626.1"/>
    <property type="molecule type" value="Genomic_DNA"/>
</dbReference>